<keyword evidence="1" id="KW-0732">Signal</keyword>
<evidence type="ECO:0000313" key="3">
    <source>
        <dbReference type="Proteomes" id="UP000622580"/>
    </source>
</evidence>
<dbReference type="AlphaFoldDB" id="A0A941HW03"/>
<reference evidence="2" key="1">
    <citation type="submission" date="2021-04" db="EMBL/GenBank/DDBJ databases">
        <title>Draft genome assembly of strain Phenylobacterium sp. 20VBR1 using MiniION and Illumina platforms.</title>
        <authorList>
            <person name="Thomas F.A."/>
            <person name="Krishnan K.P."/>
            <person name="Sinha R.K."/>
        </authorList>
    </citation>
    <scope>NUCLEOTIDE SEQUENCE</scope>
    <source>
        <strain evidence="2">20VBR1</strain>
    </source>
</reference>
<feature type="signal peptide" evidence="1">
    <location>
        <begin position="1"/>
        <end position="22"/>
    </location>
</feature>
<feature type="chain" id="PRO_5037145213" evidence="1">
    <location>
        <begin position="23"/>
        <end position="195"/>
    </location>
</feature>
<dbReference type="RefSeq" id="WP_215339937.1">
    <property type="nucleotide sequence ID" value="NZ_JAGSGD010000001.1"/>
</dbReference>
<protein>
    <submittedName>
        <fullName evidence="2">Uncharacterized protein</fullName>
    </submittedName>
</protein>
<evidence type="ECO:0000313" key="2">
    <source>
        <dbReference type="EMBL" id="MBR7619591.1"/>
    </source>
</evidence>
<sequence length="195" mass="20620">MRTTLCILPILAVLGACTTAPADGSPEIQTSSAANRESVRGAVASPLRDVNVLRTKIPQVLLDAMADPYALPNPANCARITGMILPLNGALGADLDEPAQDEDDLMVRGRGAALGAVAGAASDLIPFRGWVRRLSGAQRHDSLVTAAINAGAVRRAYLKGLGESRNCKLPARPSHDLVEREAPMPETLKPRYPIR</sequence>
<dbReference type="EMBL" id="JAGSGD010000001">
    <property type="protein sequence ID" value="MBR7619591.1"/>
    <property type="molecule type" value="Genomic_DNA"/>
</dbReference>
<dbReference type="PROSITE" id="PS51257">
    <property type="entry name" value="PROKAR_LIPOPROTEIN"/>
    <property type="match status" value="1"/>
</dbReference>
<name>A0A941HW03_9CAUL</name>
<accession>A0A941HW03</accession>
<dbReference type="Proteomes" id="UP000622580">
    <property type="component" value="Unassembled WGS sequence"/>
</dbReference>
<keyword evidence="3" id="KW-1185">Reference proteome</keyword>
<gene>
    <name evidence="2" type="ORF">JKL49_09345</name>
</gene>
<proteinExistence type="predicted"/>
<evidence type="ECO:0000256" key="1">
    <source>
        <dbReference type="SAM" id="SignalP"/>
    </source>
</evidence>
<organism evidence="2 3">
    <name type="scientific">Phenylobacterium glaciei</name>
    <dbReference type="NCBI Taxonomy" id="2803784"/>
    <lineage>
        <taxon>Bacteria</taxon>
        <taxon>Pseudomonadati</taxon>
        <taxon>Pseudomonadota</taxon>
        <taxon>Alphaproteobacteria</taxon>
        <taxon>Caulobacterales</taxon>
        <taxon>Caulobacteraceae</taxon>
        <taxon>Phenylobacterium</taxon>
    </lineage>
</organism>
<comment type="caution">
    <text evidence="2">The sequence shown here is derived from an EMBL/GenBank/DDBJ whole genome shotgun (WGS) entry which is preliminary data.</text>
</comment>